<dbReference type="SUPFAM" id="SSF57667">
    <property type="entry name" value="beta-beta-alpha zinc fingers"/>
    <property type="match status" value="1"/>
</dbReference>
<dbReference type="GO" id="GO:0005634">
    <property type="term" value="C:nucleus"/>
    <property type="evidence" value="ECO:0007669"/>
    <property type="project" value="InterPro"/>
</dbReference>
<feature type="binding site" evidence="6">
    <location>
        <position position="8"/>
    </location>
    <ligand>
        <name>Zn(2+)</name>
        <dbReference type="ChEBI" id="CHEBI:29105"/>
    </ligand>
</feature>
<proteinExistence type="predicted"/>
<gene>
    <name evidence="9" type="ORF">MELIAE_LOCUS2066</name>
</gene>
<evidence type="ECO:0000256" key="2">
    <source>
        <dbReference type="ARBA" id="ARBA00022737"/>
    </source>
</evidence>
<dbReference type="InterPro" id="IPR036236">
    <property type="entry name" value="Znf_C2H2_sf"/>
</dbReference>
<dbReference type="PANTHER" id="PTHR24403">
    <property type="entry name" value="ZINC FINGER PROTEIN"/>
    <property type="match status" value="1"/>
</dbReference>
<organism evidence="9 10">
    <name type="scientific">Brassicogethes aeneus</name>
    <name type="common">Rape pollen beetle</name>
    <name type="synonym">Meligethes aeneus</name>
    <dbReference type="NCBI Taxonomy" id="1431903"/>
    <lineage>
        <taxon>Eukaryota</taxon>
        <taxon>Metazoa</taxon>
        <taxon>Ecdysozoa</taxon>
        <taxon>Arthropoda</taxon>
        <taxon>Hexapoda</taxon>
        <taxon>Insecta</taxon>
        <taxon>Pterygota</taxon>
        <taxon>Neoptera</taxon>
        <taxon>Endopterygota</taxon>
        <taxon>Coleoptera</taxon>
        <taxon>Polyphaga</taxon>
        <taxon>Cucujiformia</taxon>
        <taxon>Nitidulidae</taxon>
        <taxon>Meligethinae</taxon>
        <taxon>Brassicogethes</taxon>
    </lineage>
</organism>
<feature type="binding site" evidence="6">
    <location>
        <position position="57"/>
    </location>
    <ligand>
        <name>Zn(2+)</name>
        <dbReference type="ChEBI" id="CHEBI:29105"/>
    </ligand>
</feature>
<dbReference type="InterPro" id="IPR012934">
    <property type="entry name" value="Znf_AD"/>
</dbReference>
<feature type="binding site" evidence="6">
    <location>
        <position position="11"/>
    </location>
    <ligand>
        <name>Zn(2+)</name>
        <dbReference type="ChEBI" id="CHEBI:29105"/>
    </ligand>
</feature>
<dbReference type="EMBL" id="OV121141">
    <property type="protein sequence ID" value="CAH0548616.1"/>
    <property type="molecule type" value="Genomic_DNA"/>
</dbReference>
<feature type="binding site" evidence="6">
    <location>
        <position position="60"/>
    </location>
    <ligand>
        <name>Zn(2+)</name>
        <dbReference type="ChEBI" id="CHEBI:29105"/>
    </ligand>
</feature>
<dbReference type="AlphaFoldDB" id="A0A9P0AVW7"/>
<dbReference type="InterPro" id="IPR013087">
    <property type="entry name" value="Znf_C2H2_type"/>
</dbReference>
<dbReference type="Gene3D" id="3.30.160.60">
    <property type="entry name" value="Classic Zinc Finger"/>
    <property type="match status" value="2"/>
</dbReference>
<keyword evidence="4 6" id="KW-0862">Zinc</keyword>
<evidence type="ECO:0000256" key="6">
    <source>
        <dbReference type="PROSITE-ProRule" id="PRU01263"/>
    </source>
</evidence>
<protein>
    <submittedName>
        <fullName evidence="9">Uncharacterized protein</fullName>
    </submittedName>
</protein>
<dbReference type="OrthoDB" id="6713977at2759"/>
<evidence type="ECO:0000256" key="5">
    <source>
        <dbReference type="PROSITE-ProRule" id="PRU00042"/>
    </source>
</evidence>
<dbReference type="SMART" id="SM00355">
    <property type="entry name" value="ZnF_C2H2"/>
    <property type="match status" value="4"/>
</dbReference>
<keyword evidence="3 5" id="KW-0863">Zinc-finger</keyword>
<dbReference type="PROSITE" id="PS51915">
    <property type="entry name" value="ZAD"/>
    <property type="match status" value="1"/>
</dbReference>
<evidence type="ECO:0000259" key="7">
    <source>
        <dbReference type="PROSITE" id="PS50157"/>
    </source>
</evidence>
<evidence type="ECO:0000313" key="9">
    <source>
        <dbReference type="EMBL" id="CAH0548616.1"/>
    </source>
</evidence>
<dbReference type="InterPro" id="IPR050688">
    <property type="entry name" value="Zinc_finger/UBP_domain"/>
</dbReference>
<keyword evidence="1 6" id="KW-0479">Metal-binding</keyword>
<feature type="domain" description="C2H2-type" evidence="7">
    <location>
        <begin position="259"/>
        <end position="286"/>
    </location>
</feature>
<dbReference type="PANTHER" id="PTHR24403:SF67">
    <property type="entry name" value="FI01116P-RELATED"/>
    <property type="match status" value="1"/>
</dbReference>
<dbReference type="GO" id="GO:0045944">
    <property type="term" value="P:positive regulation of transcription by RNA polymerase II"/>
    <property type="evidence" value="ECO:0007669"/>
    <property type="project" value="TreeGrafter"/>
</dbReference>
<dbReference type="SMART" id="SM00868">
    <property type="entry name" value="zf-AD"/>
    <property type="match status" value="1"/>
</dbReference>
<keyword evidence="10" id="KW-1185">Reference proteome</keyword>
<dbReference type="Proteomes" id="UP001154078">
    <property type="component" value="Chromosome 10"/>
</dbReference>
<name>A0A9P0AVW7_BRAAE</name>
<dbReference type="PROSITE" id="PS00028">
    <property type="entry name" value="ZINC_FINGER_C2H2_1"/>
    <property type="match status" value="1"/>
</dbReference>
<evidence type="ECO:0000256" key="4">
    <source>
        <dbReference type="ARBA" id="ARBA00022833"/>
    </source>
</evidence>
<dbReference type="PROSITE" id="PS50157">
    <property type="entry name" value="ZINC_FINGER_C2H2_2"/>
    <property type="match status" value="1"/>
</dbReference>
<reference evidence="9" key="1">
    <citation type="submission" date="2021-12" db="EMBL/GenBank/DDBJ databases">
        <authorList>
            <person name="King R."/>
        </authorList>
    </citation>
    <scope>NUCLEOTIDE SEQUENCE</scope>
</reference>
<evidence type="ECO:0000256" key="1">
    <source>
        <dbReference type="ARBA" id="ARBA00022723"/>
    </source>
</evidence>
<keyword evidence="2" id="KW-0677">Repeat</keyword>
<accession>A0A9P0AVW7</accession>
<evidence type="ECO:0000313" key="10">
    <source>
        <dbReference type="Proteomes" id="UP001154078"/>
    </source>
</evidence>
<dbReference type="GO" id="GO:0008270">
    <property type="term" value="F:zinc ion binding"/>
    <property type="evidence" value="ECO:0007669"/>
    <property type="project" value="UniProtKB-UniRule"/>
</dbReference>
<evidence type="ECO:0000259" key="8">
    <source>
        <dbReference type="PROSITE" id="PS51915"/>
    </source>
</evidence>
<evidence type="ECO:0000256" key="3">
    <source>
        <dbReference type="ARBA" id="ARBA00022771"/>
    </source>
</evidence>
<feature type="domain" description="ZAD" evidence="8">
    <location>
        <begin position="6"/>
        <end position="84"/>
    </location>
</feature>
<sequence length="338" mass="39408">MEDQQNICRVCLKIVNSGCFKYLEEILDIRKGETIRDLLHFCVPEIDSYVSANPIVCLGCYDNIVNFYSFKLKCMDSENKIKEYIIKNNLVEYNHVNLNCVLNDKKNTNNSFSNKIILAKTAANNFVIINGYQNSLINVKSSGDSTKLENSDLLLYCKKCPFISTDALKMSQHKCDFSLKKEEKDDLLKLTATVKSVTKPVFSCDKCPFHSTNFPSLKQHIMSIHEQDEFKYCSQCEYKTTNNLFLKRHILSHSRPSIVKCPHCSYETKDRSNFKKHEFIHTNKPNQCNFCKYRCVSPYQMRRHIKNMHKKESRTNGNNFDSMFSRVDVEEKWIGHSM</sequence>